<evidence type="ECO:0000256" key="9">
    <source>
        <dbReference type="ARBA" id="ARBA00022777"/>
    </source>
</evidence>
<keyword evidence="7" id="KW-0677">Repeat</keyword>
<feature type="signal peptide" evidence="18">
    <location>
        <begin position="1"/>
        <end position="16"/>
    </location>
</feature>
<keyword evidence="12 17" id="KW-0472">Membrane</keyword>
<feature type="transmembrane region" description="Helical" evidence="17">
    <location>
        <begin position="376"/>
        <end position="396"/>
    </location>
</feature>
<dbReference type="FunFam" id="3.30.200.20:FF:000043">
    <property type="entry name" value="Wall-associated receptor kinase 2"/>
    <property type="match status" value="1"/>
</dbReference>
<keyword evidence="13" id="KW-1015">Disulfide bond</keyword>
<dbReference type="PANTHER" id="PTHR27005">
    <property type="entry name" value="WALL-ASSOCIATED RECEPTOR KINASE-LIKE 21"/>
    <property type="match status" value="1"/>
</dbReference>
<dbReference type="InterPro" id="IPR000152">
    <property type="entry name" value="EGF-type_Asp/Asn_hydroxyl_site"/>
</dbReference>
<dbReference type="GO" id="GO:0007166">
    <property type="term" value="P:cell surface receptor signaling pathway"/>
    <property type="evidence" value="ECO:0007669"/>
    <property type="project" value="InterPro"/>
</dbReference>
<evidence type="ECO:0000256" key="8">
    <source>
        <dbReference type="ARBA" id="ARBA00022741"/>
    </source>
</evidence>
<dbReference type="PROSITE" id="PS50026">
    <property type="entry name" value="EGF_3"/>
    <property type="match status" value="1"/>
</dbReference>
<dbReference type="InterPro" id="IPR018097">
    <property type="entry name" value="EGF_Ca-bd_CS"/>
</dbReference>
<evidence type="ECO:0000259" key="19">
    <source>
        <dbReference type="PROSITE" id="PS50011"/>
    </source>
</evidence>
<dbReference type="Pfam" id="PF07714">
    <property type="entry name" value="PK_Tyr_Ser-Thr"/>
    <property type="match status" value="1"/>
</dbReference>
<dbReference type="SUPFAM" id="SSF57196">
    <property type="entry name" value="EGF/Laminin"/>
    <property type="match status" value="1"/>
</dbReference>
<dbReference type="PROSITE" id="PS50011">
    <property type="entry name" value="PROTEIN_KINASE_DOM"/>
    <property type="match status" value="1"/>
</dbReference>
<keyword evidence="6 18" id="KW-0732">Signal</keyword>
<evidence type="ECO:0008006" key="23">
    <source>
        <dbReference type="Google" id="ProtNLM"/>
    </source>
</evidence>
<evidence type="ECO:0000256" key="10">
    <source>
        <dbReference type="ARBA" id="ARBA00022840"/>
    </source>
</evidence>
<evidence type="ECO:0000256" key="5">
    <source>
        <dbReference type="ARBA" id="ARBA00022692"/>
    </source>
</evidence>
<evidence type="ECO:0000256" key="2">
    <source>
        <dbReference type="ARBA" id="ARBA00022527"/>
    </source>
</evidence>
<protein>
    <recommendedName>
        <fullName evidence="23">Protein kinase domain-containing protein</fullName>
    </recommendedName>
</protein>
<evidence type="ECO:0000313" key="21">
    <source>
        <dbReference type="EMBL" id="RZC48076.1"/>
    </source>
</evidence>
<keyword evidence="22" id="KW-1185">Reference proteome</keyword>
<keyword evidence="11 17" id="KW-1133">Transmembrane helix</keyword>
<dbReference type="SMART" id="SM00179">
    <property type="entry name" value="EGF_CA"/>
    <property type="match status" value="1"/>
</dbReference>
<dbReference type="Gene3D" id="3.30.200.20">
    <property type="entry name" value="Phosphorylase Kinase, domain 1"/>
    <property type="match status" value="1"/>
</dbReference>
<evidence type="ECO:0000256" key="3">
    <source>
        <dbReference type="ARBA" id="ARBA00022536"/>
    </source>
</evidence>
<evidence type="ECO:0000256" key="4">
    <source>
        <dbReference type="ARBA" id="ARBA00022679"/>
    </source>
</evidence>
<dbReference type="AlphaFoldDB" id="A0A4Y7IJ11"/>
<keyword evidence="9" id="KW-0418">Kinase</keyword>
<comment type="subcellular location">
    <subcellularLocation>
        <location evidence="1">Membrane</location>
        <topology evidence="1">Single-pass type I membrane protein</topology>
    </subcellularLocation>
</comment>
<organism evidence="21 22">
    <name type="scientific">Papaver somniferum</name>
    <name type="common">Opium poppy</name>
    <dbReference type="NCBI Taxonomy" id="3469"/>
    <lineage>
        <taxon>Eukaryota</taxon>
        <taxon>Viridiplantae</taxon>
        <taxon>Streptophyta</taxon>
        <taxon>Embryophyta</taxon>
        <taxon>Tracheophyta</taxon>
        <taxon>Spermatophyta</taxon>
        <taxon>Magnoliopsida</taxon>
        <taxon>Ranunculales</taxon>
        <taxon>Papaveraceae</taxon>
        <taxon>Papaveroideae</taxon>
        <taxon>Papaver</taxon>
    </lineage>
</organism>
<keyword evidence="10 16" id="KW-0067">ATP-binding</keyword>
<dbReference type="GO" id="GO:0004674">
    <property type="term" value="F:protein serine/threonine kinase activity"/>
    <property type="evidence" value="ECO:0007669"/>
    <property type="project" value="UniProtKB-KW"/>
</dbReference>
<dbReference type="PROSITE" id="PS00010">
    <property type="entry name" value="ASX_HYDROXYL"/>
    <property type="match status" value="1"/>
</dbReference>
<evidence type="ECO:0000259" key="20">
    <source>
        <dbReference type="PROSITE" id="PS50026"/>
    </source>
</evidence>
<dbReference type="CDD" id="cd00054">
    <property type="entry name" value="EGF_CA"/>
    <property type="match status" value="1"/>
</dbReference>
<feature type="domain" description="EGF-like" evidence="20">
    <location>
        <begin position="324"/>
        <end position="358"/>
    </location>
</feature>
<dbReference type="InterPro" id="IPR001881">
    <property type="entry name" value="EGF-like_Ca-bd_dom"/>
</dbReference>
<dbReference type="GO" id="GO:0005509">
    <property type="term" value="F:calcium ion binding"/>
    <property type="evidence" value="ECO:0007669"/>
    <property type="project" value="InterPro"/>
</dbReference>
<dbReference type="InterPro" id="IPR000742">
    <property type="entry name" value="EGF"/>
</dbReference>
<dbReference type="GO" id="GO:0005886">
    <property type="term" value="C:plasma membrane"/>
    <property type="evidence" value="ECO:0007669"/>
    <property type="project" value="TreeGrafter"/>
</dbReference>
<evidence type="ECO:0000256" key="11">
    <source>
        <dbReference type="ARBA" id="ARBA00022989"/>
    </source>
</evidence>
<evidence type="ECO:0000256" key="6">
    <source>
        <dbReference type="ARBA" id="ARBA00022729"/>
    </source>
</evidence>
<dbReference type="Proteomes" id="UP000316621">
    <property type="component" value="Chromosome 1"/>
</dbReference>
<sequence>MLVMISILSSFSSSDAHDSSEYGQAKSGCIPKCGNITIPYPFGIGDGCSISDRDGFGSTIDYSITCNTSFNASKPFINANGKILEVLSISDTEVRVKNSFTRFECKDAAIRDMHLHDGALNLSNTPFTISNTKNNLFGVGCDIVDVEIWSNGKFDSSRLVVHRECQSSCGMKEHKMESFCNTTRYICCETSIPMGLKIFEGAVQKHNDNQTDTSPPNSCNFALLAELGQYLFNPLDLTMGGFRSTYKNSVIPVVLDWAIESNTTSCKEAQQINRTYACQENSYCSQTIDTNRYGGTVSNLQMAYRCTCNKGFEGNPYLEPGCTDINECEDKRNNPCEGICTNTNGSYTCSCPEGKNGDGRKDGTGCRTAIGMTMRVALGVGFGSLIFIIGGFLLYISMRKRKLFKLKEKFFKQNGGLLLKQHMSIYGSGGESTKIFTSEELKLATNKYNQNRILGQGGSGIVYKGTLSDNRVVAIKRSKVFNQSQVEQFINEVAILIQINHRNVVKLLGCCLETETPLLVYEYVPSGSLFQHIHYKLESMTWESRLRIATETASAIAYLHSAASPPIIQRDIKSTNILVDKNFTAKVSDFGLSRLVPLDHSHVDTLIHGTFGYLDPEYFNTSKLTHKSDVIFLYIMDENTENDAFNLMDAKLTSDGNLQEVIAVVKMARKCLNLKGEDRPMMKQIAADLQVLQMSQSYASSSNHPSSHHN</sequence>
<name>A0A4Y7IJ11_PAPSO</name>
<dbReference type="InterPro" id="IPR045274">
    <property type="entry name" value="WAK-like"/>
</dbReference>
<dbReference type="Gene3D" id="1.10.510.10">
    <property type="entry name" value="Transferase(Phosphotransferase) domain 1"/>
    <property type="match status" value="1"/>
</dbReference>
<dbReference type="InterPro" id="IPR000719">
    <property type="entry name" value="Prot_kinase_dom"/>
</dbReference>
<evidence type="ECO:0000256" key="17">
    <source>
        <dbReference type="SAM" id="Phobius"/>
    </source>
</evidence>
<accession>A0A4Y7IJ11</accession>
<dbReference type="InterPro" id="IPR025287">
    <property type="entry name" value="WAK_GUB"/>
</dbReference>
<evidence type="ECO:0000256" key="16">
    <source>
        <dbReference type="PROSITE-ProRule" id="PRU10141"/>
    </source>
</evidence>
<keyword evidence="3 15" id="KW-0245">EGF-like domain</keyword>
<dbReference type="GO" id="GO:0030247">
    <property type="term" value="F:polysaccharide binding"/>
    <property type="evidence" value="ECO:0007669"/>
    <property type="project" value="InterPro"/>
</dbReference>
<dbReference type="InterPro" id="IPR001245">
    <property type="entry name" value="Ser-Thr/Tyr_kinase_cat_dom"/>
</dbReference>
<feature type="chain" id="PRO_5021505741" description="Protein kinase domain-containing protein" evidence="18">
    <location>
        <begin position="17"/>
        <end position="710"/>
    </location>
</feature>
<keyword evidence="14" id="KW-0325">Glycoprotein</keyword>
<dbReference type="InterPro" id="IPR011009">
    <property type="entry name" value="Kinase-like_dom_sf"/>
</dbReference>
<keyword evidence="5 17" id="KW-0812">Transmembrane</keyword>
<keyword evidence="2" id="KW-0723">Serine/threonine-protein kinase</keyword>
<evidence type="ECO:0000256" key="12">
    <source>
        <dbReference type="ARBA" id="ARBA00023136"/>
    </source>
</evidence>
<evidence type="ECO:0000256" key="15">
    <source>
        <dbReference type="PROSITE-ProRule" id="PRU00076"/>
    </source>
</evidence>
<dbReference type="SMART" id="SM00181">
    <property type="entry name" value="EGF"/>
    <property type="match status" value="2"/>
</dbReference>
<evidence type="ECO:0000256" key="13">
    <source>
        <dbReference type="ARBA" id="ARBA00023157"/>
    </source>
</evidence>
<dbReference type="PROSITE" id="PS01187">
    <property type="entry name" value="EGF_CA"/>
    <property type="match status" value="1"/>
</dbReference>
<proteinExistence type="predicted"/>
<dbReference type="SUPFAM" id="SSF56112">
    <property type="entry name" value="Protein kinase-like (PK-like)"/>
    <property type="match status" value="1"/>
</dbReference>
<evidence type="ECO:0000256" key="7">
    <source>
        <dbReference type="ARBA" id="ARBA00022737"/>
    </source>
</evidence>
<dbReference type="GO" id="GO:0005524">
    <property type="term" value="F:ATP binding"/>
    <property type="evidence" value="ECO:0007669"/>
    <property type="project" value="UniProtKB-UniRule"/>
</dbReference>
<reference evidence="21 22" key="1">
    <citation type="journal article" date="2018" name="Science">
        <title>The opium poppy genome and morphinan production.</title>
        <authorList>
            <person name="Guo L."/>
            <person name="Winzer T."/>
            <person name="Yang X."/>
            <person name="Li Y."/>
            <person name="Ning Z."/>
            <person name="He Z."/>
            <person name="Teodor R."/>
            <person name="Lu Y."/>
            <person name="Bowser T.A."/>
            <person name="Graham I.A."/>
            <person name="Ye K."/>
        </authorList>
    </citation>
    <scope>NUCLEOTIDE SEQUENCE [LARGE SCALE GENOMIC DNA]</scope>
    <source>
        <strain evidence="22">cv. HN1</strain>
        <tissue evidence="21">Leaves</tissue>
    </source>
</reference>
<dbReference type="Pfam" id="PF13947">
    <property type="entry name" value="GUB_WAK_bind"/>
    <property type="match status" value="1"/>
</dbReference>
<dbReference type="InterPro" id="IPR017441">
    <property type="entry name" value="Protein_kinase_ATP_BS"/>
</dbReference>
<dbReference type="EMBL" id="CM010715">
    <property type="protein sequence ID" value="RZC48076.1"/>
    <property type="molecule type" value="Genomic_DNA"/>
</dbReference>
<keyword evidence="4" id="KW-0808">Transferase</keyword>
<gene>
    <name evidence="21" type="ORF">C5167_041019</name>
</gene>
<evidence type="ECO:0000256" key="14">
    <source>
        <dbReference type="ARBA" id="ARBA00023180"/>
    </source>
</evidence>
<comment type="caution">
    <text evidence="15">Lacks conserved residue(s) required for the propagation of feature annotation.</text>
</comment>
<dbReference type="Gramene" id="RZC48076">
    <property type="protein sequence ID" value="RZC48076"/>
    <property type="gene ID" value="C5167_041019"/>
</dbReference>
<evidence type="ECO:0000256" key="1">
    <source>
        <dbReference type="ARBA" id="ARBA00004479"/>
    </source>
</evidence>
<dbReference type="FunFam" id="2.10.25.10:FF:000038">
    <property type="entry name" value="Fibrillin 2"/>
    <property type="match status" value="1"/>
</dbReference>
<keyword evidence="8 16" id="KW-0547">Nucleotide-binding</keyword>
<feature type="domain" description="Protein kinase" evidence="19">
    <location>
        <begin position="448"/>
        <end position="692"/>
    </location>
</feature>
<dbReference type="SMART" id="SM00220">
    <property type="entry name" value="S_TKc"/>
    <property type="match status" value="1"/>
</dbReference>
<feature type="binding site" evidence="16">
    <location>
        <position position="476"/>
    </location>
    <ligand>
        <name>ATP</name>
        <dbReference type="ChEBI" id="CHEBI:30616"/>
    </ligand>
</feature>
<dbReference type="Gene3D" id="2.10.25.10">
    <property type="entry name" value="Laminin"/>
    <property type="match status" value="1"/>
</dbReference>
<dbReference type="PROSITE" id="PS00107">
    <property type="entry name" value="PROTEIN_KINASE_ATP"/>
    <property type="match status" value="1"/>
</dbReference>
<evidence type="ECO:0000313" key="22">
    <source>
        <dbReference type="Proteomes" id="UP000316621"/>
    </source>
</evidence>
<dbReference type="PANTHER" id="PTHR27005:SF283">
    <property type="entry name" value="OS02G0633066 PROTEIN"/>
    <property type="match status" value="1"/>
</dbReference>
<evidence type="ECO:0000256" key="18">
    <source>
        <dbReference type="SAM" id="SignalP"/>
    </source>
</evidence>